<evidence type="ECO:0000313" key="2">
    <source>
        <dbReference type="Proteomes" id="UP000612282"/>
    </source>
</evidence>
<gene>
    <name evidence="1" type="ORF">Aco03nite_080030</name>
</gene>
<name>A0ABQ3XM69_9ACTN</name>
<dbReference type="InterPro" id="IPR011009">
    <property type="entry name" value="Kinase-like_dom_sf"/>
</dbReference>
<dbReference type="EMBL" id="BOMG01000097">
    <property type="protein sequence ID" value="GID59599.1"/>
    <property type="molecule type" value="Genomic_DNA"/>
</dbReference>
<evidence type="ECO:0000313" key="1">
    <source>
        <dbReference type="EMBL" id="GID59599.1"/>
    </source>
</evidence>
<dbReference type="RefSeq" id="WP_203805809.1">
    <property type="nucleotide sequence ID" value="NZ_BAAAQE010000112.1"/>
</dbReference>
<keyword evidence="2" id="KW-1185">Reference proteome</keyword>
<evidence type="ECO:0008006" key="3">
    <source>
        <dbReference type="Google" id="ProtNLM"/>
    </source>
</evidence>
<reference evidence="1 2" key="1">
    <citation type="submission" date="2021-01" db="EMBL/GenBank/DDBJ databases">
        <title>Whole genome shotgun sequence of Actinoplanes couchii NBRC 106145.</title>
        <authorList>
            <person name="Komaki H."/>
            <person name="Tamura T."/>
        </authorList>
    </citation>
    <scope>NUCLEOTIDE SEQUENCE [LARGE SCALE GENOMIC DNA]</scope>
    <source>
        <strain evidence="1 2">NBRC 106145</strain>
    </source>
</reference>
<dbReference type="SUPFAM" id="SSF56112">
    <property type="entry name" value="Protein kinase-like (PK-like)"/>
    <property type="match status" value="1"/>
</dbReference>
<proteinExistence type="predicted"/>
<protein>
    <recommendedName>
        <fullName evidence="3">Aminoglycoside phosphotransferase</fullName>
    </recommendedName>
</protein>
<accession>A0ABQ3XM69</accession>
<sequence>MTELLAHNTSNEVTGGVWRVPRGSGTAIRKIVTPRRAGASAHLAASDDPGHFNYWRREPLAYSTGLATTAFAAGGIRAPELLEMTENPDGSITMLLEDVPGRPGDPGEFAYRLGLGQAGNTTTTDWLARDFLRDYTLAQPIPDDLDWDHPAAHEAWPPELRAGLRRLWDRRHELLDAAGALPRTLCHHDVWPMNLAGTGVLFDWAFTGPGAIGADAANLALDTFWDGHTDVSELDAVLAAVGDGYARGMAAVASPADVHRAIRVTGAAKYFWLAPRMLSLAWTNPRGGGYDTRDWASMFAGRAPMFRLVVEWADTI</sequence>
<dbReference type="Proteomes" id="UP000612282">
    <property type="component" value="Unassembled WGS sequence"/>
</dbReference>
<organism evidence="1 2">
    <name type="scientific">Actinoplanes couchii</name>
    <dbReference type="NCBI Taxonomy" id="403638"/>
    <lineage>
        <taxon>Bacteria</taxon>
        <taxon>Bacillati</taxon>
        <taxon>Actinomycetota</taxon>
        <taxon>Actinomycetes</taxon>
        <taxon>Micromonosporales</taxon>
        <taxon>Micromonosporaceae</taxon>
        <taxon>Actinoplanes</taxon>
    </lineage>
</organism>
<comment type="caution">
    <text evidence="1">The sequence shown here is derived from an EMBL/GenBank/DDBJ whole genome shotgun (WGS) entry which is preliminary data.</text>
</comment>